<name>A0A9W8CC92_TRIRA</name>
<evidence type="ECO:0000313" key="3">
    <source>
        <dbReference type="Proteomes" id="UP001059041"/>
    </source>
</evidence>
<gene>
    <name evidence="2" type="ORF">IRJ41_009176</name>
</gene>
<feature type="region of interest" description="Disordered" evidence="1">
    <location>
        <begin position="177"/>
        <end position="201"/>
    </location>
</feature>
<comment type="caution">
    <text evidence="2">The sequence shown here is derived from an EMBL/GenBank/DDBJ whole genome shotgun (WGS) entry which is preliminary data.</text>
</comment>
<proteinExistence type="predicted"/>
<dbReference type="Proteomes" id="UP001059041">
    <property type="component" value="Linkage Group LG1"/>
</dbReference>
<dbReference type="EMBL" id="JAFHDT010000001">
    <property type="protein sequence ID" value="KAI7814154.1"/>
    <property type="molecule type" value="Genomic_DNA"/>
</dbReference>
<evidence type="ECO:0000256" key="1">
    <source>
        <dbReference type="SAM" id="MobiDB-lite"/>
    </source>
</evidence>
<reference evidence="2" key="1">
    <citation type="submission" date="2021-02" db="EMBL/GenBank/DDBJ databases">
        <title>Comparative genomics reveals that relaxation of natural selection precedes convergent phenotypic evolution of cavefish.</title>
        <authorList>
            <person name="Peng Z."/>
        </authorList>
    </citation>
    <scope>NUCLEOTIDE SEQUENCE</scope>
    <source>
        <tissue evidence="2">Muscle</tissue>
    </source>
</reference>
<accession>A0A9W8CC92</accession>
<protein>
    <submittedName>
        <fullName evidence="2">Uncharacterized protein</fullName>
    </submittedName>
</protein>
<feature type="region of interest" description="Disordered" evidence="1">
    <location>
        <begin position="35"/>
        <end position="63"/>
    </location>
</feature>
<sequence length="201" mass="21062">MLALALSSKPRSSEITHSLSLTHFRYSTTVAPAPAASRQVWNGRQGGQERKERGKERSVRKRGKGFRQLRTVCVHSGLSDLAVSHPSLTLNLETLAGGRRVEVGAVAQHSSGFQPLATGFASCSIPPPPTHTHTRNDCCNSSLGPYASAGLIGCSGGGGIAHNYEVEMALRSSGIMDESPGAGPGVDTTRALCGEDGVIQQ</sequence>
<evidence type="ECO:0000313" key="2">
    <source>
        <dbReference type="EMBL" id="KAI7814154.1"/>
    </source>
</evidence>
<organism evidence="2 3">
    <name type="scientific">Triplophysa rosa</name>
    <name type="common">Cave loach</name>
    <dbReference type="NCBI Taxonomy" id="992332"/>
    <lineage>
        <taxon>Eukaryota</taxon>
        <taxon>Metazoa</taxon>
        <taxon>Chordata</taxon>
        <taxon>Craniata</taxon>
        <taxon>Vertebrata</taxon>
        <taxon>Euteleostomi</taxon>
        <taxon>Actinopterygii</taxon>
        <taxon>Neopterygii</taxon>
        <taxon>Teleostei</taxon>
        <taxon>Ostariophysi</taxon>
        <taxon>Cypriniformes</taxon>
        <taxon>Nemacheilidae</taxon>
        <taxon>Triplophysa</taxon>
    </lineage>
</organism>
<feature type="compositionally biased region" description="Basic and acidic residues" evidence="1">
    <location>
        <begin position="47"/>
        <end position="57"/>
    </location>
</feature>
<keyword evidence="3" id="KW-1185">Reference proteome</keyword>
<dbReference type="AlphaFoldDB" id="A0A9W8CC92"/>